<name>A0A256LDM3_9LACO</name>
<reference evidence="2 5" key="2">
    <citation type="submission" date="2017-05" db="EMBL/GenBank/DDBJ databases">
        <authorList>
            <person name="Lin X.B."/>
            <person name="Stothard P."/>
            <person name="Tasseva G."/>
            <person name="Walter J."/>
        </authorList>
    </citation>
    <scope>NUCLEOTIDE SEQUENCE [LARGE SCALE GENOMIC DNA]</scope>
    <source>
        <strain evidence="2 5">609u</strain>
    </source>
</reference>
<evidence type="ECO:0000313" key="3">
    <source>
        <dbReference type="EMBL" id="OYR90632.1"/>
    </source>
</evidence>
<accession>A0A256LDM3</accession>
<keyword evidence="3" id="KW-0378">Hydrolase</keyword>
<dbReference type="Proteomes" id="UP000215828">
    <property type="component" value="Unassembled WGS sequence"/>
</dbReference>
<proteinExistence type="predicted"/>
<organism evidence="3 4">
    <name type="scientific">Lactobacillus taiwanensis</name>
    <dbReference type="NCBI Taxonomy" id="508451"/>
    <lineage>
        <taxon>Bacteria</taxon>
        <taxon>Bacillati</taxon>
        <taxon>Bacillota</taxon>
        <taxon>Bacilli</taxon>
        <taxon>Lactobacillales</taxon>
        <taxon>Lactobacillaceae</taxon>
        <taxon>Lactobacillus</taxon>
    </lineage>
</organism>
<dbReference type="Gene3D" id="2.30.40.10">
    <property type="entry name" value="Urease, subunit C, domain 1"/>
    <property type="match status" value="1"/>
</dbReference>
<dbReference type="InterPro" id="IPR057744">
    <property type="entry name" value="OTAase-like"/>
</dbReference>
<dbReference type="Proteomes" id="UP000216316">
    <property type="component" value="Unassembled WGS sequence"/>
</dbReference>
<dbReference type="SUPFAM" id="SSF51338">
    <property type="entry name" value="Composite domain of metallo-dependent hydrolases"/>
    <property type="match status" value="1"/>
</dbReference>
<sequence length="405" mass="44441">MTKTAFINCNLFVGIEDKLLENAWFTVDNESGKLLALGSGKMEDSVEHQVDLKKQYVMSGLINAHTHVGYVNVSKYHYPETEALITYKALEDLKNGLRGGVTYLRGCGSPYDVDVKLNNIRKDFPFEGPGMKPAGMPVSILGGHSDRPLGTPEYDHGTPNYSHLVNSADDVRKAVREQFKKGAKNIKLMATGGIMSQGDQIDDTELSLEEMRTAVEEAHSKHMTVCAHAEGKLGIHYAVVAGVDSIEHGFYVSDEDIDLMKKQGTFLSPTLIAGHQIAVYGKGKMTDFSYQKMCQHVDAFYAHVGKAIKAGVKLALGTDAGTFKNPLENTAKELTELVRAGATNYQALRAGGLGSAELLKIDDEYGSLEEGKYADFLVLKENPLENVNAVEQKDKMVYQHGVRKF</sequence>
<reference evidence="3 4" key="1">
    <citation type="submission" date="2017-04" db="EMBL/GenBank/DDBJ databases">
        <authorList>
            <person name="Afonso C.L."/>
            <person name="Miller P.J."/>
            <person name="Scott M.A."/>
            <person name="Spackman E."/>
            <person name="Goraichik I."/>
            <person name="Dimitrov K.M."/>
            <person name="Suarez D.L."/>
            <person name="Swayne D.E."/>
        </authorList>
    </citation>
    <scope>NUCLEOTIDE SEQUENCE [LARGE SCALE GENOMIC DNA]</scope>
    <source>
        <strain evidence="3 4">609q</strain>
    </source>
</reference>
<dbReference type="InterPro" id="IPR006680">
    <property type="entry name" value="Amidohydro-rel"/>
</dbReference>
<gene>
    <name evidence="2" type="ORF">CBF53_06845</name>
    <name evidence="3" type="ORF">CBF70_08240</name>
</gene>
<evidence type="ECO:0000259" key="1">
    <source>
        <dbReference type="Pfam" id="PF01979"/>
    </source>
</evidence>
<dbReference type="RefSeq" id="WP_094496091.1">
    <property type="nucleotide sequence ID" value="NZ_CANDSM010000002.1"/>
</dbReference>
<dbReference type="Gene3D" id="3.20.20.140">
    <property type="entry name" value="Metal-dependent hydrolases"/>
    <property type="match status" value="1"/>
</dbReference>
<dbReference type="InterPro" id="IPR032466">
    <property type="entry name" value="Metal_Hydrolase"/>
</dbReference>
<evidence type="ECO:0000313" key="5">
    <source>
        <dbReference type="Proteomes" id="UP000216316"/>
    </source>
</evidence>
<protein>
    <submittedName>
        <fullName evidence="3">Amidohydrolase</fullName>
    </submittedName>
</protein>
<dbReference type="Pfam" id="PF01979">
    <property type="entry name" value="Amidohydro_1"/>
    <property type="match status" value="1"/>
</dbReference>
<dbReference type="SUPFAM" id="SSF51556">
    <property type="entry name" value="Metallo-dependent hydrolases"/>
    <property type="match status" value="1"/>
</dbReference>
<comment type="caution">
    <text evidence="3">The sequence shown here is derived from an EMBL/GenBank/DDBJ whole genome shotgun (WGS) entry which is preliminary data.</text>
</comment>
<dbReference type="InterPro" id="IPR051781">
    <property type="entry name" value="Metallo-dep_Hydrolase"/>
</dbReference>
<evidence type="ECO:0000313" key="2">
    <source>
        <dbReference type="EMBL" id="OYR87706.1"/>
    </source>
</evidence>
<dbReference type="EMBL" id="NGNX01000044">
    <property type="protein sequence ID" value="OYR90632.1"/>
    <property type="molecule type" value="Genomic_DNA"/>
</dbReference>
<keyword evidence="5" id="KW-1185">Reference proteome</keyword>
<dbReference type="AlphaFoldDB" id="A0A256LDM3"/>
<dbReference type="GO" id="GO:0016810">
    <property type="term" value="F:hydrolase activity, acting on carbon-nitrogen (but not peptide) bonds"/>
    <property type="evidence" value="ECO:0007669"/>
    <property type="project" value="InterPro"/>
</dbReference>
<dbReference type="PANTHER" id="PTHR43135:SF3">
    <property type="entry name" value="ALPHA-D-RIBOSE 1-METHYLPHOSPHONATE 5-TRIPHOSPHATE DIPHOSPHATASE"/>
    <property type="match status" value="1"/>
</dbReference>
<dbReference type="InterPro" id="IPR011059">
    <property type="entry name" value="Metal-dep_hydrolase_composite"/>
</dbReference>
<dbReference type="CDD" id="cd01299">
    <property type="entry name" value="Met_dep_hydrolase_A"/>
    <property type="match status" value="1"/>
</dbReference>
<reference evidence="4 5" key="3">
    <citation type="submission" date="2017-09" db="EMBL/GenBank/DDBJ databases">
        <title>Tripartite evolution among Lactobacillus johnsonii, Lactobacillus taiwanensis, Lactobacillus reuteri and their rodent host.</title>
        <authorList>
            <person name="Wang T."/>
            <person name="Knowles S."/>
            <person name="Cheng C."/>
        </authorList>
    </citation>
    <scope>NUCLEOTIDE SEQUENCE [LARGE SCALE GENOMIC DNA]</scope>
    <source>
        <strain evidence="3 4">609q</strain>
        <strain evidence="2 5">609u</strain>
    </source>
</reference>
<dbReference type="PANTHER" id="PTHR43135">
    <property type="entry name" value="ALPHA-D-RIBOSE 1-METHYLPHOSPHONATE 5-TRIPHOSPHATE DIPHOSPHATASE"/>
    <property type="match status" value="1"/>
</dbReference>
<evidence type="ECO:0000313" key="4">
    <source>
        <dbReference type="Proteomes" id="UP000215828"/>
    </source>
</evidence>
<dbReference type="EMBL" id="NGNV01000033">
    <property type="protein sequence ID" value="OYR87706.1"/>
    <property type="molecule type" value="Genomic_DNA"/>
</dbReference>
<feature type="domain" description="Amidohydrolase-related" evidence="1">
    <location>
        <begin position="56"/>
        <end position="393"/>
    </location>
</feature>